<keyword evidence="3" id="KW-0964">Secreted</keyword>
<comment type="cofactor">
    <cofactor evidence="1">
        <name>Cu(2+)</name>
        <dbReference type="ChEBI" id="CHEBI:29036"/>
    </cofactor>
</comment>
<evidence type="ECO:0000256" key="3">
    <source>
        <dbReference type="ARBA" id="ARBA00022525"/>
    </source>
</evidence>
<feature type="signal peptide" evidence="13">
    <location>
        <begin position="1"/>
        <end position="19"/>
    </location>
</feature>
<comment type="caution">
    <text evidence="15">The sequence shown here is derived from an EMBL/GenBank/DDBJ whole genome shotgun (WGS) entry which is preliminary data.</text>
</comment>
<evidence type="ECO:0000259" key="14">
    <source>
        <dbReference type="Pfam" id="PF03443"/>
    </source>
</evidence>
<keyword evidence="4 13" id="KW-0732">Signal</keyword>
<sequence length="298" mass="31763">MSLATKLFLAGTFAATALAHGTVTGFVTDGKYNGGFLLNYYYAKQNNQPVPDTAGWYAENLDNGFVEPNSYGSPDIICHKNASPGNIAASVAAGGTIEFQWTDWPESHIGPVITYVANCGGDCTSADKAALKWVKIEEAGYDASTKSWAAIDLIANNNTWVTKIIALHGAGSANGAQNYPQCMNIEITGSGTDNPVGVLGTELYSADEPGWQHRWKQRWRQRLYSHYPAPSATSTAAPTPEETEAAEEPATPTPTTPAGGDNGSTLPETFTLNTFIAWLTSVAGNNNNARRHARDVTA</sequence>
<feature type="compositionally biased region" description="Low complexity" evidence="12">
    <location>
        <begin position="229"/>
        <end position="240"/>
    </location>
</feature>
<accession>A0A9P1M8V1</accession>
<evidence type="ECO:0000256" key="8">
    <source>
        <dbReference type="ARBA" id="ARBA00023326"/>
    </source>
</evidence>
<evidence type="ECO:0000256" key="6">
    <source>
        <dbReference type="ARBA" id="ARBA00023157"/>
    </source>
</evidence>
<dbReference type="OrthoDB" id="4849160at2759"/>
<feature type="domain" description="Auxiliary Activity family 9 catalytic" evidence="14">
    <location>
        <begin position="20"/>
        <end position="164"/>
    </location>
</feature>
<feature type="chain" id="PRO_5040318732" description="lytic cellulose monooxygenase (C4-dehydrogenating)" evidence="13">
    <location>
        <begin position="20"/>
        <end position="298"/>
    </location>
</feature>
<dbReference type="Proteomes" id="UP000838763">
    <property type="component" value="Unassembled WGS sequence"/>
</dbReference>
<dbReference type="EC" id="1.14.99.56" evidence="11"/>
<evidence type="ECO:0000256" key="13">
    <source>
        <dbReference type="SAM" id="SignalP"/>
    </source>
</evidence>
<comment type="similarity">
    <text evidence="9">Belongs to the polysaccharide monooxygenase AA9 family.</text>
</comment>
<dbReference type="EMBL" id="CALLCH030000010">
    <property type="protein sequence ID" value="CAI4214066.1"/>
    <property type="molecule type" value="Genomic_DNA"/>
</dbReference>
<evidence type="ECO:0000256" key="10">
    <source>
        <dbReference type="ARBA" id="ARBA00045077"/>
    </source>
</evidence>
<dbReference type="GO" id="GO:0030245">
    <property type="term" value="P:cellulose catabolic process"/>
    <property type="evidence" value="ECO:0007669"/>
    <property type="project" value="UniProtKB-KW"/>
</dbReference>
<reference evidence="15" key="1">
    <citation type="submission" date="2022-11" db="EMBL/GenBank/DDBJ databases">
        <authorList>
            <person name="Scott C."/>
            <person name="Bruce N."/>
        </authorList>
    </citation>
    <scope>NUCLEOTIDE SEQUENCE</scope>
</reference>
<dbReference type="InterPro" id="IPR005103">
    <property type="entry name" value="AA9_LPMO"/>
</dbReference>
<evidence type="ECO:0000256" key="9">
    <source>
        <dbReference type="ARBA" id="ARBA00044502"/>
    </source>
</evidence>
<dbReference type="AlphaFoldDB" id="A0A9P1M8V1"/>
<dbReference type="PANTHER" id="PTHR33353:SF34">
    <property type="entry name" value="ENDO-BETA-1,4-GLUCANASE D"/>
    <property type="match status" value="1"/>
</dbReference>
<evidence type="ECO:0000256" key="2">
    <source>
        <dbReference type="ARBA" id="ARBA00004613"/>
    </source>
</evidence>
<keyword evidence="16" id="KW-1185">Reference proteome</keyword>
<organism evidence="15 16">
    <name type="scientific">Parascedosporium putredinis</name>
    <dbReference type="NCBI Taxonomy" id="1442378"/>
    <lineage>
        <taxon>Eukaryota</taxon>
        <taxon>Fungi</taxon>
        <taxon>Dikarya</taxon>
        <taxon>Ascomycota</taxon>
        <taxon>Pezizomycotina</taxon>
        <taxon>Sordariomycetes</taxon>
        <taxon>Hypocreomycetidae</taxon>
        <taxon>Microascales</taxon>
        <taxon>Microascaceae</taxon>
        <taxon>Parascedosporium</taxon>
    </lineage>
</organism>
<keyword evidence="5" id="KW-0136">Cellulose degradation</keyword>
<evidence type="ECO:0000256" key="1">
    <source>
        <dbReference type="ARBA" id="ARBA00001973"/>
    </source>
</evidence>
<proteinExistence type="inferred from homology"/>
<comment type="subcellular location">
    <subcellularLocation>
        <location evidence="2">Secreted</location>
    </subcellularLocation>
</comment>
<keyword evidence="8" id="KW-0624">Polysaccharide degradation</keyword>
<gene>
    <name evidence="15" type="ORF">PPNO1_LOCUS3799</name>
</gene>
<evidence type="ECO:0000313" key="16">
    <source>
        <dbReference type="Proteomes" id="UP000838763"/>
    </source>
</evidence>
<protein>
    <recommendedName>
        <fullName evidence="11">lytic cellulose monooxygenase (C4-dehydrogenating)</fullName>
        <ecNumber evidence="11">1.14.99.56</ecNumber>
    </recommendedName>
</protein>
<dbReference type="CDD" id="cd21175">
    <property type="entry name" value="LPMO_AA9"/>
    <property type="match status" value="1"/>
</dbReference>
<evidence type="ECO:0000256" key="5">
    <source>
        <dbReference type="ARBA" id="ARBA00023001"/>
    </source>
</evidence>
<evidence type="ECO:0000256" key="12">
    <source>
        <dbReference type="SAM" id="MobiDB-lite"/>
    </source>
</evidence>
<keyword evidence="7" id="KW-0119">Carbohydrate metabolism</keyword>
<comment type="catalytic activity">
    <reaction evidence="10">
        <text>[(1-&gt;4)-beta-D-glucosyl]n+m + reduced acceptor + O2 = 4-dehydro-beta-D-glucosyl-[(1-&gt;4)-beta-D-glucosyl]n-1 + [(1-&gt;4)-beta-D-glucosyl]m + acceptor + H2O.</text>
        <dbReference type="EC" id="1.14.99.56"/>
    </reaction>
</comment>
<evidence type="ECO:0000256" key="4">
    <source>
        <dbReference type="ARBA" id="ARBA00022729"/>
    </source>
</evidence>
<keyword evidence="6" id="KW-1015">Disulfide bond</keyword>
<dbReference type="PANTHER" id="PTHR33353">
    <property type="entry name" value="PUTATIVE (AFU_ORTHOLOGUE AFUA_1G12560)-RELATED"/>
    <property type="match status" value="1"/>
</dbReference>
<evidence type="ECO:0000313" key="15">
    <source>
        <dbReference type="EMBL" id="CAI4214066.1"/>
    </source>
</evidence>
<dbReference type="GO" id="GO:0005576">
    <property type="term" value="C:extracellular region"/>
    <property type="evidence" value="ECO:0007669"/>
    <property type="project" value="UniProtKB-SubCell"/>
</dbReference>
<evidence type="ECO:0000256" key="7">
    <source>
        <dbReference type="ARBA" id="ARBA00023277"/>
    </source>
</evidence>
<dbReference type="Pfam" id="PF03443">
    <property type="entry name" value="AA9"/>
    <property type="match status" value="1"/>
</dbReference>
<feature type="region of interest" description="Disordered" evidence="12">
    <location>
        <begin position="229"/>
        <end position="267"/>
    </location>
</feature>
<name>A0A9P1M8V1_9PEZI</name>
<dbReference type="Gene3D" id="2.70.50.70">
    <property type="match status" value="1"/>
</dbReference>
<dbReference type="InterPro" id="IPR049892">
    <property type="entry name" value="AA9"/>
</dbReference>
<evidence type="ECO:0000256" key="11">
    <source>
        <dbReference type="ARBA" id="ARBA00047174"/>
    </source>
</evidence>